<organism evidence="3 4">
    <name type="scientific">Amphritea atlantica</name>
    <dbReference type="NCBI Taxonomy" id="355243"/>
    <lineage>
        <taxon>Bacteria</taxon>
        <taxon>Pseudomonadati</taxon>
        <taxon>Pseudomonadota</taxon>
        <taxon>Gammaproteobacteria</taxon>
        <taxon>Oceanospirillales</taxon>
        <taxon>Oceanospirillaceae</taxon>
        <taxon>Amphritea</taxon>
    </lineage>
</organism>
<dbReference type="InterPro" id="IPR006665">
    <property type="entry name" value="OmpA-like"/>
</dbReference>
<dbReference type="InterPro" id="IPR050330">
    <property type="entry name" value="Bact_OuterMem_StrucFunc"/>
</dbReference>
<accession>A0A1H9HBI6</accession>
<dbReference type="InterPro" id="IPR036737">
    <property type="entry name" value="OmpA-like_sf"/>
</dbReference>
<keyword evidence="4" id="KW-1185">Reference proteome</keyword>
<dbReference type="RefSeq" id="WP_091357464.1">
    <property type="nucleotide sequence ID" value="NZ_AP025284.1"/>
</dbReference>
<keyword evidence="1" id="KW-0472">Membrane</keyword>
<evidence type="ECO:0000256" key="1">
    <source>
        <dbReference type="PROSITE-ProRule" id="PRU00473"/>
    </source>
</evidence>
<evidence type="ECO:0000313" key="3">
    <source>
        <dbReference type="EMBL" id="SEQ59598.1"/>
    </source>
</evidence>
<feature type="domain" description="OmpA-like" evidence="2">
    <location>
        <begin position="166"/>
        <end position="282"/>
    </location>
</feature>
<dbReference type="AlphaFoldDB" id="A0A1H9HBI6"/>
<evidence type="ECO:0000313" key="4">
    <source>
        <dbReference type="Proteomes" id="UP000198749"/>
    </source>
</evidence>
<dbReference type="SUPFAM" id="SSF103088">
    <property type="entry name" value="OmpA-like"/>
    <property type="match status" value="1"/>
</dbReference>
<sequence length="282" mass="31567">MRIVVLLLLLTVSIPGFAVGYSASIEQSRWDLEASKFSCRLSQKIPLFGEGEFNQEAGETVRFTLRPLQGHGLKGQVQIMEGASPWQPGIATREIGQVKFAADGTIPVPTSYSQQMLASLFRGRMPTFLAQNWAETGETVRIGLSAANFPPAYQAYADCISDLLPVNYRQIARTAVLFPSAQWQLSDSTKARLDLIAIYVNNDDSVKSIYVDGHSDSQGRRLANRDLSKKRAEAVTAYLEKKGVSPERITTRYHGERYPVAQKNDRLTRERSRRVTIRLDRN</sequence>
<protein>
    <submittedName>
        <fullName evidence="3">OmpA family protein</fullName>
    </submittedName>
</protein>
<name>A0A1H9HBI6_9GAMM</name>
<dbReference type="Pfam" id="PF18393">
    <property type="entry name" value="MotY_N"/>
    <property type="match status" value="1"/>
</dbReference>
<dbReference type="PANTHER" id="PTHR30329:SF17">
    <property type="entry name" value="LIPOPROTEIN YFIB-RELATED"/>
    <property type="match status" value="1"/>
</dbReference>
<dbReference type="Gene3D" id="3.30.1330.60">
    <property type="entry name" value="OmpA-like domain"/>
    <property type="match status" value="1"/>
</dbReference>
<dbReference type="STRING" id="355243.SAMN03080615_02049"/>
<reference evidence="4" key="1">
    <citation type="submission" date="2016-10" db="EMBL/GenBank/DDBJ databases">
        <authorList>
            <person name="Varghese N."/>
            <person name="Submissions S."/>
        </authorList>
    </citation>
    <scope>NUCLEOTIDE SEQUENCE [LARGE SCALE GENOMIC DNA]</scope>
    <source>
        <strain evidence="4">DSM 18887</strain>
    </source>
</reference>
<dbReference type="Pfam" id="PF00691">
    <property type="entry name" value="OmpA"/>
    <property type="match status" value="1"/>
</dbReference>
<dbReference type="GO" id="GO:0016020">
    <property type="term" value="C:membrane"/>
    <property type="evidence" value="ECO:0007669"/>
    <property type="project" value="UniProtKB-UniRule"/>
</dbReference>
<dbReference type="Gene3D" id="2.60.40.2540">
    <property type="match status" value="1"/>
</dbReference>
<dbReference type="EMBL" id="FOGB01000005">
    <property type="protein sequence ID" value="SEQ59598.1"/>
    <property type="molecule type" value="Genomic_DNA"/>
</dbReference>
<dbReference type="PROSITE" id="PS51123">
    <property type="entry name" value="OMPA_2"/>
    <property type="match status" value="1"/>
</dbReference>
<proteinExistence type="predicted"/>
<dbReference type="PANTHER" id="PTHR30329">
    <property type="entry name" value="STATOR ELEMENT OF FLAGELLAR MOTOR COMPLEX"/>
    <property type="match status" value="1"/>
</dbReference>
<dbReference type="CDD" id="cd07185">
    <property type="entry name" value="OmpA_C-like"/>
    <property type="match status" value="1"/>
</dbReference>
<dbReference type="OrthoDB" id="6905929at2"/>
<dbReference type="PRINTS" id="PR01023">
    <property type="entry name" value="NAFLGMOTY"/>
</dbReference>
<dbReference type="InterPro" id="IPR041544">
    <property type="entry name" value="MotY_N"/>
</dbReference>
<gene>
    <name evidence="3" type="ORF">SAMN03080615_02049</name>
</gene>
<dbReference type="Proteomes" id="UP000198749">
    <property type="component" value="Unassembled WGS sequence"/>
</dbReference>
<evidence type="ECO:0000259" key="2">
    <source>
        <dbReference type="PROSITE" id="PS51123"/>
    </source>
</evidence>